<keyword evidence="1" id="KW-0812">Transmembrane</keyword>
<protein>
    <recommendedName>
        <fullName evidence="4">DUF1294 domain-containing protein</fullName>
    </recommendedName>
</protein>
<evidence type="ECO:0008006" key="4">
    <source>
        <dbReference type="Google" id="ProtNLM"/>
    </source>
</evidence>
<reference evidence="2 3" key="1">
    <citation type="journal article" date="2016" name="Sci. Rep.">
        <title>Complete genome sequence and transcriptomic analysis of a novel marine strain Bacillus weihaiensis reveals the mechanism of brown algae degradation.</title>
        <authorList>
            <person name="Zhu Y."/>
            <person name="Chen P."/>
            <person name="Bao Y."/>
            <person name="Men Y."/>
            <person name="Zeng Y."/>
            <person name="Yang J."/>
            <person name="Sun J."/>
            <person name="Sun Y."/>
        </authorList>
    </citation>
    <scope>NUCLEOTIDE SEQUENCE [LARGE SCALE GENOMIC DNA]</scope>
    <source>
        <strain evidence="2 3">Alg07</strain>
    </source>
</reference>
<keyword evidence="1" id="KW-1133">Transmembrane helix</keyword>
<dbReference type="AlphaFoldDB" id="A0A1L3MP59"/>
<dbReference type="KEGG" id="bwh:A9C19_04890"/>
<sequence length="90" mass="10697">MEYILWYFLIVNLIGLFIMYSDKQRARQKQWRIKEATIWWTASIGGSLGCYFGMIWFRHKTKHRSFKIGLPVLGSIQVVGVVSFYLRLFS</sequence>
<dbReference type="Pfam" id="PF06961">
    <property type="entry name" value="DUF1294"/>
    <property type="match status" value="1"/>
</dbReference>
<dbReference type="RefSeq" id="WP_072578922.1">
    <property type="nucleotide sequence ID" value="NZ_CP016020.1"/>
</dbReference>
<dbReference type="EMBL" id="CP016020">
    <property type="protein sequence ID" value="APH04130.1"/>
    <property type="molecule type" value="Genomic_DNA"/>
</dbReference>
<organism evidence="2 3">
    <name type="scientific">Bacillus weihaiensis</name>
    <dbReference type="NCBI Taxonomy" id="1547283"/>
    <lineage>
        <taxon>Bacteria</taxon>
        <taxon>Bacillati</taxon>
        <taxon>Bacillota</taxon>
        <taxon>Bacilli</taxon>
        <taxon>Bacillales</taxon>
        <taxon>Bacillaceae</taxon>
        <taxon>Bacillus</taxon>
    </lineage>
</organism>
<keyword evidence="1" id="KW-0472">Membrane</keyword>
<evidence type="ECO:0000313" key="2">
    <source>
        <dbReference type="EMBL" id="APH04130.1"/>
    </source>
</evidence>
<feature type="transmembrane region" description="Helical" evidence="1">
    <location>
        <begin position="38"/>
        <end position="56"/>
    </location>
</feature>
<keyword evidence="3" id="KW-1185">Reference proteome</keyword>
<evidence type="ECO:0000313" key="3">
    <source>
        <dbReference type="Proteomes" id="UP000181936"/>
    </source>
</evidence>
<feature type="transmembrane region" description="Helical" evidence="1">
    <location>
        <begin position="68"/>
        <end position="88"/>
    </location>
</feature>
<dbReference type="Proteomes" id="UP000181936">
    <property type="component" value="Chromosome"/>
</dbReference>
<gene>
    <name evidence="2" type="ORF">A9C19_04890</name>
</gene>
<accession>A0A1L3MP59</accession>
<evidence type="ECO:0000256" key="1">
    <source>
        <dbReference type="SAM" id="Phobius"/>
    </source>
</evidence>
<dbReference type="InterPro" id="IPR010718">
    <property type="entry name" value="DUF1294"/>
</dbReference>
<proteinExistence type="predicted"/>
<name>A0A1L3MP59_9BACI</name>
<dbReference type="STRING" id="1547283.A9C19_04890"/>
<feature type="transmembrane region" description="Helical" evidence="1">
    <location>
        <begin position="6"/>
        <end position="22"/>
    </location>
</feature>
<dbReference type="OrthoDB" id="1698854at2"/>